<organism evidence="2 3">
    <name type="scientific">Alkalimonas delamerensis</name>
    <dbReference type="NCBI Taxonomy" id="265981"/>
    <lineage>
        <taxon>Bacteria</taxon>
        <taxon>Pseudomonadati</taxon>
        <taxon>Pseudomonadota</taxon>
        <taxon>Gammaproteobacteria</taxon>
        <taxon>Alkalimonas</taxon>
    </lineage>
</organism>
<feature type="domain" description="EVE" evidence="1">
    <location>
        <begin position="2"/>
        <end position="150"/>
    </location>
</feature>
<dbReference type="Proteomes" id="UP001236258">
    <property type="component" value="Unassembled WGS sequence"/>
</dbReference>
<sequence>MAYWLFKTEPDELSIDDLKAEPSRSFLWDGVRNYQARNFLRDQVQLGDQVLIYHSSCKPPGIAGIARVSRTAYPDPSQFDATSPYFDAKSTADNPRWVAVDVQFEQKFDQLLMLDMLKKYTKLANMPLVRKGNRLSVMPVTDDEWHAILSLKALSPQD</sequence>
<protein>
    <submittedName>
        <fullName evidence="2">EVE domain-containing protein</fullName>
    </submittedName>
</protein>
<name>A0ABT9GTL6_9GAMM</name>
<evidence type="ECO:0000313" key="2">
    <source>
        <dbReference type="EMBL" id="MDP4530314.1"/>
    </source>
</evidence>
<proteinExistence type="predicted"/>
<dbReference type="Gene3D" id="3.10.590.10">
    <property type="entry name" value="ph1033 like domains"/>
    <property type="match status" value="1"/>
</dbReference>
<dbReference type="PANTHER" id="PTHR14087:SF7">
    <property type="entry name" value="THYMOCYTE NUCLEAR PROTEIN 1"/>
    <property type="match status" value="1"/>
</dbReference>
<evidence type="ECO:0000313" key="3">
    <source>
        <dbReference type="Proteomes" id="UP001236258"/>
    </source>
</evidence>
<dbReference type="PANTHER" id="PTHR14087">
    <property type="entry name" value="THYMOCYTE NUCLEAR PROTEIN 1"/>
    <property type="match status" value="1"/>
</dbReference>
<dbReference type="RefSeq" id="WP_305946339.1">
    <property type="nucleotide sequence ID" value="NZ_JAUZVY010000007.1"/>
</dbReference>
<dbReference type="InterPro" id="IPR047197">
    <property type="entry name" value="THYN1-like_EVE"/>
</dbReference>
<evidence type="ECO:0000259" key="1">
    <source>
        <dbReference type="Pfam" id="PF01878"/>
    </source>
</evidence>
<dbReference type="EMBL" id="JAUZVY010000007">
    <property type="protein sequence ID" value="MDP4530314.1"/>
    <property type="molecule type" value="Genomic_DNA"/>
</dbReference>
<dbReference type="InterPro" id="IPR015947">
    <property type="entry name" value="PUA-like_sf"/>
</dbReference>
<dbReference type="InterPro" id="IPR052181">
    <property type="entry name" value="5hmC_binding"/>
</dbReference>
<dbReference type="SUPFAM" id="SSF88697">
    <property type="entry name" value="PUA domain-like"/>
    <property type="match status" value="1"/>
</dbReference>
<comment type="caution">
    <text evidence="2">The sequence shown here is derived from an EMBL/GenBank/DDBJ whole genome shotgun (WGS) entry which is preliminary data.</text>
</comment>
<dbReference type="CDD" id="cd21133">
    <property type="entry name" value="EVE"/>
    <property type="match status" value="1"/>
</dbReference>
<accession>A0ABT9GTL6</accession>
<keyword evidence="3" id="KW-1185">Reference proteome</keyword>
<reference evidence="2 3" key="1">
    <citation type="submission" date="2023-08" db="EMBL/GenBank/DDBJ databases">
        <authorList>
            <person name="Joshi A."/>
            <person name="Thite S."/>
        </authorList>
    </citation>
    <scope>NUCLEOTIDE SEQUENCE [LARGE SCALE GENOMIC DNA]</scope>
    <source>
        <strain evidence="2 3">1E1</strain>
    </source>
</reference>
<dbReference type="Pfam" id="PF01878">
    <property type="entry name" value="EVE"/>
    <property type="match status" value="1"/>
</dbReference>
<gene>
    <name evidence="2" type="ORF">Q3O59_14885</name>
</gene>
<dbReference type="InterPro" id="IPR002740">
    <property type="entry name" value="EVE_domain"/>
</dbReference>